<reference evidence="2" key="1">
    <citation type="submission" date="2022-11" db="UniProtKB">
        <authorList>
            <consortium name="WormBaseParasite"/>
        </authorList>
    </citation>
    <scope>IDENTIFICATION</scope>
</reference>
<name>A0AC34PZ24_9BILA</name>
<sequence length="838" mass="92895">MDPNQTVQLHLLGARRAPMNQDEFDTKFNYMKGSRNRRISLDSYQVDCCVCCRLNVKSPQRFPNDAEIVFSSPKTLFHRFLPILEWLPVYDYKKSLLGDICAGISLALHSVAQGFAFAFLAGLPPICGLYTAFFASLIYTFFGTSKFSFFGSNVIICFFVRNIIERHSVPYDYIYLLSSNSTQNFDITGVEQIGIASTLTFLAGAIQAGLFTLRLDFVFSYVSQQVLSGFSFGLAIRIVFNQLQHVLHLKGNSCISELALTLSTISAKITPPSYKQCAFFVAKNKFMNKTGNYGFPFYFTQENNPVLFEDENCLQSVWDCFQYVNLYTMGLSLCVILFLIFAKQILGPLLELRVHSPVPFEFLLIVVICLLSELIDIKNEYQVETIGDISKGFPITVPQLSAFDDLALDGLALTLLIFAIHNRLALLIGKEQKYNVEMQTEQITLSSIGIISSFFGAHPPGGSLNRNTMALHAGAKSMLPNFGVVIILLPFIFGLGTLFSSLPLCVLSCLVLSSLWEYCVGLSKFLLLWKISKLDVFTWIFSCFTTIIMYNSTHALFFSIIFGLCTIVVRTQWPKFQLLVNVTGSGAYYAERTYYGSELLDDSGVAVMRFEAPLLFNNCLQFKRDVFSVAENIKGQILGVGIGTRTGSMKSANAASLAGIKDIPMRSTLLISGDIVPNYDTIQADTTVTKVLIIDFSSITITDASGLETMIEIHSGLADRKVKLLFASVNSTIRNRFKEFGGFDNVSKSNFFPSVHDAVLYSQQLGGTVAPSFHMSVSMNGCRDLITLSTATSHHDLEQNNRDEMSLGASPRPSLPEARISPPPLSPNKLKATTSNGN</sequence>
<dbReference type="WBParaSite" id="JU765_v2.g11396.t1">
    <property type="protein sequence ID" value="JU765_v2.g11396.t1"/>
    <property type="gene ID" value="JU765_v2.g11396"/>
</dbReference>
<evidence type="ECO:0000313" key="2">
    <source>
        <dbReference type="WBParaSite" id="JU765_v2.g11396.t1"/>
    </source>
</evidence>
<accession>A0AC34PZ24</accession>
<organism evidence="1 2">
    <name type="scientific">Panagrolaimus sp. JU765</name>
    <dbReference type="NCBI Taxonomy" id="591449"/>
    <lineage>
        <taxon>Eukaryota</taxon>
        <taxon>Metazoa</taxon>
        <taxon>Ecdysozoa</taxon>
        <taxon>Nematoda</taxon>
        <taxon>Chromadorea</taxon>
        <taxon>Rhabditida</taxon>
        <taxon>Tylenchina</taxon>
        <taxon>Panagrolaimomorpha</taxon>
        <taxon>Panagrolaimoidea</taxon>
        <taxon>Panagrolaimidae</taxon>
        <taxon>Panagrolaimus</taxon>
    </lineage>
</organism>
<dbReference type="Proteomes" id="UP000887576">
    <property type="component" value="Unplaced"/>
</dbReference>
<protein>
    <submittedName>
        <fullName evidence="2">STAS domain-containing protein</fullName>
    </submittedName>
</protein>
<evidence type="ECO:0000313" key="1">
    <source>
        <dbReference type="Proteomes" id="UP000887576"/>
    </source>
</evidence>
<proteinExistence type="predicted"/>